<dbReference type="EMBL" id="GBRH01250523">
    <property type="protein sequence ID" value="JAD47372.1"/>
    <property type="molecule type" value="Transcribed_RNA"/>
</dbReference>
<accession>A0A0A9AJU5</accession>
<sequence>MLKKNGKPSSVVDPRLNGCLSIDRVQATNSECVFTG</sequence>
<evidence type="ECO:0000313" key="1">
    <source>
        <dbReference type="EMBL" id="JAD47372.1"/>
    </source>
</evidence>
<protein>
    <submittedName>
        <fullName evidence="1">Uncharacterized protein</fullName>
    </submittedName>
</protein>
<name>A0A0A9AJU5_ARUDO</name>
<reference evidence="1" key="1">
    <citation type="submission" date="2014-09" db="EMBL/GenBank/DDBJ databases">
        <authorList>
            <person name="Magalhaes I.L.F."/>
            <person name="Oliveira U."/>
            <person name="Santos F.R."/>
            <person name="Vidigal T.H.D.A."/>
            <person name="Brescovit A.D."/>
            <person name="Santos A.J."/>
        </authorList>
    </citation>
    <scope>NUCLEOTIDE SEQUENCE</scope>
    <source>
        <tissue evidence="1">Shoot tissue taken approximately 20 cm above the soil surface</tissue>
    </source>
</reference>
<dbReference type="AlphaFoldDB" id="A0A0A9AJU5"/>
<reference evidence="1" key="2">
    <citation type="journal article" date="2015" name="Data Brief">
        <title>Shoot transcriptome of the giant reed, Arundo donax.</title>
        <authorList>
            <person name="Barrero R.A."/>
            <person name="Guerrero F.D."/>
            <person name="Moolhuijzen P."/>
            <person name="Goolsby J.A."/>
            <person name="Tidwell J."/>
            <person name="Bellgard S.E."/>
            <person name="Bellgard M.I."/>
        </authorList>
    </citation>
    <scope>NUCLEOTIDE SEQUENCE</scope>
    <source>
        <tissue evidence="1">Shoot tissue taken approximately 20 cm above the soil surface</tissue>
    </source>
</reference>
<organism evidence="1">
    <name type="scientific">Arundo donax</name>
    <name type="common">Giant reed</name>
    <name type="synonym">Donax arundinaceus</name>
    <dbReference type="NCBI Taxonomy" id="35708"/>
    <lineage>
        <taxon>Eukaryota</taxon>
        <taxon>Viridiplantae</taxon>
        <taxon>Streptophyta</taxon>
        <taxon>Embryophyta</taxon>
        <taxon>Tracheophyta</taxon>
        <taxon>Spermatophyta</taxon>
        <taxon>Magnoliopsida</taxon>
        <taxon>Liliopsida</taxon>
        <taxon>Poales</taxon>
        <taxon>Poaceae</taxon>
        <taxon>PACMAD clade</taxon>
        <taxon>Arundinoideae</taxon>
        <taxon>Arundineae</taxon>
        <taxon>Arundo</taxon>
    </lineage>
</organism>
<proteinExistence type="predicted"/>